<dbReference type="RefSeq" id="WP_084913299.1">
    <property type="nucleotide sequence ID" value="NZ_CP114062.1"/>
</dbReference>
<comment type="catalytic activity">
    <reaction evidence="3">
        <text>di-trans,octa-cis-undecaprenyl diphosphate + H2O = di-trans,octa-cis-undecaprenyl phosphate + phosphate + H(+)</text>
        <dbReference type="Rhea" id="RHEA:28094"/>
        <dbReference type="ChEBI" id="CHEBI:15377"/>
        <dbReference type="ChEBI" id="CHEBI:15378"/>
        <dbReference type="ChEBI" id="CHEBI:43474"/>
        <dbReference type="ChEBI" id="CHEBI:58405"/>
        <dbReference type="ChEBI" id="CHEBI:60392"/>
        <dbReference type="EC" id="3.6.1.27"/>
    </reaction>
</comment>
<feature type="transmembrane region" description="Helical" evidence="4">
    <location>
        <begin position="157"/>
        <end position="179"/>
    </location>
</feature>
<dbReference type="AlphaFoldDB" id="A0A1X0W9C2"/>
<feature type="domain" description="Phosphatidic acid phosphatase type 2/haloperoxidase" evidence="5">
    <location>
        <begin position="77"/>
        <end position="227"/>
    </location>
</feature>
<evidence type="ECO:0000256" key="2">
    <source>
        <dbReference type="ARBA" id="ARBA00032707"/>
    </source>
</evidence>
<dbReference type="STRING" id="1646377.BS640_21525"/>
<name>A0A1X0W9C2_9GAMM</name>
<keyword evidence="4" id="KW-0472">Membrane</keyword>
<keyword evidence="4" id="KW-1133">Transmembrane helix</keyword>
<keyword evidence="7" id="KW-1185">Reference proteome</keyword>
<comment type="caution">
    <text evidence="6">The sequence shown here is derived from an EMBL/GenBank/DDBJ whole genome shotgun (WGS) entry which is preliminary data.</text>
</comment>
<accession>A0A1X0W9C2</accession>
<dbReference type="Gene3D" id="1.20.144.10">
    <property type="entry name" value="Phosphatidic acid phosphatase type 2/haloperoxidase"/>
    <property type="match status" value="1"/>
</dbReference>
<evidence type="ECO:0000313" key="7">
    <source>
        <dbReference type="Proteomes" id="UP000192536"/>
    </source>
</evidence>
<evidence type="ECO:0000256" key="1">
    <source>
        <dbReference type="ARBA" id="ARBA00012374"/>
    </source>
</evidence>
<feature type="transmembrane region" description="Helical" evidence="4">
    <location>
        <begin position="212"/>
        <end position="230"/>
    </location>
</feature>
<sequence length="253" mass="28684">MFQIAIRTTGAALLLLLMPVLVWMSGWQWAPGMSDLILRPFYGITETVSAPWGTLTNILLCVWFLWCLRYRIKPAIVLIVLLSAAVLIGQGIKTYVKQQVQEPRPYVQWLGKTQDMDVTAFYQQKSKARGQQVKQELENNAQIPRWLAKSWQADTGFSFPSGHTMFAASWALLGVGLLWPRRHYKTVAVLMVWAALVMGSRLLLGMHWPRDLMASVGISWVLITLACWIAQKVCGSFAPPPQEQQEITEREPE</sequence>
<dbReference type="CDD" id="cd01610">
    <property type="entry name" value="PAP2_like"/>
    <property type="match status" value="1"/>
</dbReference>
<keyword evidence="4" id="KW-0812">Transmembrane</keyword>
<gene>
    <name evidence="6" type="ORF">BS640_21525</name>
</gene>
<dbReference type="PANTHER" id="PTHR14969">
    <property type="entry name" value="SPHINGOSINE-1-PHOSPHATE PHOSPHOHYDROLASE"/>
    <property type="match status" value="1"/>
</dbReference>
<organism evidence="6 7">
    <name type="scientific">Rouxiella badensis</name>
    <dbReference type="NCBI Taxonomy" id="1646377"/>
    <lineage>
        <taxon>Bacteria</taxon>
        <taxon>Pseudomonadati</taxon>
        <taxon>Pseudomonadota</taxon>
        <taxon>Gammaproteobacteria</taxon>
        <taxon>Enterobacterales</taxon>
        <taxon>Yersiniaceae</taxon>
        <taxon>Rouxiella</taxon>
    </lineage>
</organism>
<dbReference type="GO" id="GO:0005886">
    <property type="term" value="C:plasma membrane"/>
    <property type="evidence" value="ECO:0007669"/>
    <property type="project" value="TreeGrafter"/>
</dbReference>
<dbReference type="EC" id="3.6.1.27" evidence="1"/>
<feature type="transmembrane region" description="Helical" evidence="4">
    <location>
        <begin position="75"/>
        <end position="96"/>
    </location>
</feature>
<dbReference type="Pfam" id="PF01569">
    <property type="entry name" value="PAP2"/>
    <property type="match status" value="1"/>
</dbReference>
<feature type="transmembrane region" description="Helical" evidence="4">
    <location>
        <begin position="50"/>
        <end position="68"/>
    </location>
</feature>
<reference evidence="6 7" key="1">
    <citation type="journal article" date="2017" name="Int. J. Syst. Evol. Microbiol.">
        <title>Rouxiella badensis sp. nov. and Rouxiella silvae sp. nov. isolated from peat bog soil in Germany and emendation of the genus description.</title>
        <authorList>
            <person name="Le Fleche-Mateos A."/>
            <person name="Kugler J.H."/>
            <person name="Hansen S.H."/>
            <person name="Syldatk C."/>
            <person name="Hausmann R."/>
            <person name="Lomprez F."/>
            <person name="Vandenbogaert M."/>
            <person name="Manuguerra J.C."/>
            <person name="Grimont P.A."/>
        </authorList>
    </citation>
    <scope>NUCLEOTIDE SEQUENCE [LARGE SCALE GENOMIC DNA]</scope>
    <source>
        <strain evidence="6 7">DSM 100043</strain>
    </source>
</reference>
<dbReference type="PANTHER" id="PTHR14969:SF54">
    <property type="entry name" value="PHOSPHATIDYLGLYCEROPHOSPHATASE B"/>
    <property type="match status" value="1"/>
</dbReference>
<evidence type="ECO:0000256" key="3">
    <source>
        <dbReference type="ARBA" id="ARBA00047594"/>
    </source>
</evidence>
<evidence type="ECO:0000313" key="6">
    <source>
        <dbReference type="EMBL" id="ORJ23398.1"/>
    </source>
</evidence>
<dbReference type="Proteomes" id="UP000192536">
    <property type="component" value="Unassembled WGS sequence"/>
</dbReference>
<dbReference type="GeneID" id="93566482"/>
<dbReference type="NCBIfam" id="NF007975">
    <property type="entry name" value="PRK10699.1"/>
    <property type="match status" value="1"/>
</dbReference>
<protein>
    <recommendedName>
        <fullName evidence="1">undecaprenyl-diphosphate phosphatase</fullName>
        <ecNumber evidence="1">3.6.1.27</ecNumber>
    </recommendedName>
    <alternativeName>
        <fullName evidence="2">Undecaprenyl pyrophosphate phosphatase</fullName>
    </alternativeName>
</protein>
<feature type="transmembrane region" description="Helical" evidence="4">
    <location>
        <begin position="12"/>
        <end position="30"/>
    </location>
</feature>
<dbReference type="SUPFAM" id="SSF48317">
    <property type="entry name" value="Acid phosphatase/Vanadium-dependent haloperoxidase"/>
    <property type="match status" value="1"/>
</dbReference>
<evidence type="ECO:0000256" key="4">
    <source>
        <dbReference type="SAM" id="Phobius"/>
    </source>
</evidence>
<dbReference type="InterPro" id="IPR000326">
    <property type="entry name" value="PAP2/HPO"/>
</dbReference>
<dbReference type="GO" id="GO:0050380">
    <property type="term" value="F:undecaprenyl-diphosphatase activity"/>
    <property type="evidence" value="ECO:0007669"/>
    <property type="project" value="UniProtKB-EC"/>
</dbReference>
<dbReference type="InterPro" id="IPR036938">
    <property type="entry name" value="PAP2/HPO_sf"/>
</dbReference>
<dbReference type="EMBL" id="MRWE01000056">
    <property type="protein sequence ID" value="ORJ23398.1"/>
    <property type="molecule type" value="Genomic_DNA"/>
</dbReference>
<dbReference type="SMART" id="SM00014">
    <property type="entry name" value="acidPPc"/>
    <property type="match status" value="1"/>
</dbReference>
<evidence type="ECO:0000259" key="5">
    <source>
        <dbReference type="SMART" id="SM00014"/>
    </source>
</evidence>
<feature type="transmembrane region" description="Helical" evidence="4">
    <location>
        <begin position="186"/>
        <end position="206"/>
    </location>
</feature>
<proteinExistence type="predicted"/>